<protein>
    <recommendedName>
        <fullName evidence="11">EGF-like domain-containing protein</fullName>
    </recommendedName>
</protein>
<accession>A0A059BQ02</accession>
<dbReference type="CDD" id="cd00054">
    <property type="entry name" value="EGF_CA"/>
    <property type="match status" value="1"/>
</dbReference>
<comment type="caution">
    <text evidence="10">Lacks conserved residue(s) required for the propagation of feature annotation.</text>
</comment>
<dbReference type="Pfam" id="PF08488">
    <property type="entry name" value="WAK"/>
    <property type="match status" value="1"/>
</dbReference>
<dbReference type="InParanoid" id="A0A059BQ02"/>
<evidence type="ECO:0000256" key="9">
    <source>
        <dbReference type="ARBA" id="ARBA00023180"/>
    </source>
</evidence>
<evidence type="ECO:0000256" key="2">
    <source>
        <dbReference type="ARBA" id="ARBA00022527"/>
    </source>
</evidence>
<organism evidence="12">
    <name type="scientific">Eucalyptus grandis</name>
    <name type="common">Flooded gum</name>
    <dbReference type="NCBI Taxonomy" id="71139"/>
    <lineage>
        <taxon>Eukaryota</taxon>
        <taxon>Viridiplantae</taxon>
        <taxon>Streptophyta</taxon>
        <taxon>Embryophyta</taxon>
        <taxon>Tracheophyta</taxon>
        <taxon>Spermatophyta</taxon>
        <taxon>Magnoliopsida</taxon>
        <taxon>eudicotyledons</taxon>
        <taxon>Gunneridae</taxon>
        <taxon>Pentapetalae</taxon>
        <taxon>rosids</taxon>
        <taxon>malvids</taxon>
        <taxon>Myrtales</taxon>
        <taxon>Myrtaceae</taxon>
        <taxon>Myrtoideae</taxon>
        <taxon>Eucalypteae</taxon>
        <taxon>Eucalyptus</taxon>
    </lineage>
</organism>
<evidence type="ECO:0000256" key="7">
    <source>
        <dbReference type="ARBA" id="ARBA00022777"/>
    </source>
</evidence>
<keyword evidence="7" id="KW-0418">Kinase</keyword>
<dbReference type="InterPro" id="IPR018097">
    <property type="entry name" value="EGF_Ca-bd_CS"/>
</dbReference>
<dbReference type="PROSITE" id="PS01187">
    <property type="entry name" value="EGF_CA"/>
    <property type="match status" value="1"/>
</dbReference>
<evidence type="ECO:0000259" key="11">
    <source>
        <dbReference type="PROSITE" id="PS50026"/>
    </source>
</evidence>
<dbReference type="GO" id="GO:0016020">
    <property type="term" value="C:membrane"/>
    <property type="evidence" value="ECO:0007669"/>
    <property type="project" value="UniProtKB-SubCell"/>
</dbReference>
<keyword evidence="3 10" id="KW-0245">EGF-like domain</keyword>
<keyword evidence="2" id="KW-0723">Serine/threonine-protein kinase</keyword>
<evidence type="ECO:0000256" key="4">
    <source>
        <dbReference type="ARBA" id="ARBA00022679"/>
    </source>
</evidence>
<keyword evidence="5" id="KW-0732">Signal</keyword>
<dbReference type="SMART" id="SM00181">
    <property type="entry name" value="EGF"/>
    <property type="match status" value="2"/>
</dbReference>
<dbReference type="eggNOG" id="ENOG502SMEV">
    <property type="taxonomic scope" value="Eukaryota"/>
</dbReference>
<keyword evidence="9" id="KW-0325">Glycoprotein</keyword>
<dbReference type="InterPro" id="IPR001881">
    <property type="entry name" value="EGF-like_Ca-bd_dom"/>
</dbReference>
<dbReference type="PROSITE" id="PS00010">
    <property type="entry name" value="ASX_HYDROXYL"/>
    <property type="match status" value="1"/>
</dbReference>
<dbReference type="PANTHER" id="PTHR33491">
    <property type="entry name" value="OSJNBA0016N04.9 PROTEIN"/>
    <property type="match status" value="1"/>
</dbReference>
<keyword evidence="8" id="KW-1015">Disulfide bond</keyword>
<dbReference type="GO" id="GO:0004674">
    <property type="term" value="F:protein serine/threonine kinase activity"/>
    <property type="evidence" value="ECO:0007669"/>
    <property type="project" value="UniProtKB-KW"/>
</dbReference>
<dbReference type="InterPro" id="IPR000742">
    <property type="entry name" value="EGF"/>
</dbReference>
<dbReference type="PROSITE" id="PS50026">
    <property type="entry name" value="EGF_3"/>
    <property type="match status" value="1"/>
</dbReference>
<evidence type="ECO:0000256" key="6">
    <source>
        <dbReference type="ARBA" id="ARBA00022737"/>
    </source>
</evidence>
<evidence type="ECO:0000256" key="3">
    <source>
        <dbReference type="ARBA" id="ARBA00022536"/>
    </source>
</evidence>
<dbReference type="SMART" id="SM00179">
    <property type="entry name" value="EGF_CA"/>
    <property type="match status" value="1"/>
</dbReference>
<dbReference type="InterPro" id="IPR013695">
    <property type="entry name" value="WAK"/>
</dbReference>
<dbReference type="OMA" id="RISSFCY"/>
<keyword evidence="4" id="KW-0808">Transferase</keyword>
<comment type="subcellular location">
    <subcellularLocation>
        <location evidence="1">Membrane</location>
        <topology evidence="1">Single-pass type I membrane protein</topology>
    </subcellularLocation>
</comment>
<evidence type="ECO:0000256" key="1">
    <source>
        <dbReference type="ARBA" id="ARBA00004479"/>
    </source>
</evidence>
<sequence length="353" mass="39247">MALALTTYTEKDNCERRCGNMIEPYPFGLNKSCAWSSDHVLFCNHISGNLSLGKKNPVFNISLESGTMTIGVDRALDCYDENGRPLNSTSRSPWVTLGEDRHYTLSDIRNKFTVFGCDTLGLIRDAPETFWRGCFSYCGHDVNFTAESTCSGPGCCQTSIPKSLRSFNISMSSAMNYASVYNFSSCGSAFLVDQDSFNVSDYKLPVPHDMRVKKYSNVVLDWVVERDLTCKYAQSNRSKYACGANSICYDFKKGKGYRCFCEVGYTGNPYASQLSPGCQDIDECKHPRQYPCHGNCKNKQGSYTCNCPFGMSGDGKIGCQSRLAIIATGILFPRDGHSIIYVILALDRESTCY</sequence>
<evidence type="ECO:0000256" key="5">
    <source>
        <dbReference type="ARBA" id="ARBA00022729"/>
    </source>
</evidence>
<dbReference type="SUPFAM" id="SSF57196">
    <property type="entry name" value="EGF/Laminin"/>
    <property type="match status" value="1"/>
</dbReference>
<dbReference type="EMBL" id="KK198758">
    <property type="protein sequence ID" value="KCW68277.1"/>
    <property type="molecule type" value="Genomic_DNA"/>
</dbReference>
<evidence type="ECO:0000313" key="12">
    <source>
        <dbReference type="EMBL" id="KCW68277.1"/>
    </source>
</evidence>
<name>A0A059BQ02_EUCGR</name>
<dbReference type="Gramene" id="KCW68277">
    <property type="protein sequence ID" value="KCW68277"/>
    <property type="gene ID" value="EUGRSUZ_F01938"/>
</dbReference>
<reference evidence="12" key="1">
    <citation type="submission" date="2013-07" db="EMBL/GenBank/DDBJ databases">
        <title>The genome of Eucalyptus grandis.</title>
        <authorList>
            <person name="Schmutz J."/>
            <person name="Hayes R."/>
            <person name="Myburg A."/>
            <person name="Tuskan G."/>
            <person name="Grattapaglia D."/>
            <person name="Rokhsar D.S."/>
        </authorList>
    </citation>
    <scope>NUCLEOTIDE SEQUENCE</scope>
    <source>
        <tissue evidence="12">Leaf extractions</tissue>
    </source>
</reference>
<evidence type="ECO:0000256" key="8">
    <source>
        <dbReference type="ARBA" id="ARBA00023157"/>
    </source>
</evidence>
<proteinExistence type="predicted"/>
<dbReference type="GO" id="GO:0005509">
    <property type="term" value="F:calcium ion binding"/>
    <property type="evidence" value="ECO:0007669"/>
    <property type="project" value="InterPro"/>
</dbReference>
<dbReference type="FunFam" id="2.10.25.10:FF:000038">
    <property type="entry name" value="Fibrillin 2"/>
    <property type="match status" value="1"/>
</dbReference>
<dbReference type="Gene3D" id="2.10.25.10">
    <property type="entry name" value="Laminin"/>
    <property type="match status" value="2"/>
</dbReference>
<feature type="domain" description="EGF-like" evidence="11">
    <location>
        <begin position="280"/>
        <end position="320"/>
    </location>
</feature>
<dbReference type="InterPro" id="IPR000152">
    <property type="entry name" value="EGF-type_Asp/Asn_hydroxyl_site"/>
</dbReference>
<dbReference type="AlphaFoldDB" id="A0A059BQ02"/>
<gene>
    <name evidence="12" type="ORF">EUGRSUZ_F01938</name>
</gene>
<keyword evidence="6" id="KW-0677">Repeat</keyword>
<evidence type="ECO:0000256" key="10">
    <source>
        <dbReference type="PROSITE-ProRule" id="PRU00076"/>
    </source>
</evidence>